<accession>A0A382F739</accession>
<reference evidence="1" key="1">
    <citation type="submission" date="2018-05" db="EMBL/GenBank/DDBJ databases">
        <authorList>
            <person name="Lanie J.A."/>
            <person name="Ng W.-L."/>
            <person name="Kazmierczak K.M."/>
            <person name="Andrzejewski T.M."/>
            <person name="Davidsen T.M."/>
            <person name="Wayne K.J."/>
            <person name="Tettelin H."/>
            <person name="Glass J.I."/>
            <person name="Rusch D."/>
            <person name="Podicherti R."/>
            <person name="Tsui H.-C.T."/>
            <person name="Winkler M.E."/>
        </authorList>
    </citation>
    <scope>NUCLEOTIDE SEQUENCE</scope>
</reference>
<name>A0A382F739_9ZZZZ</name>
<gene>
    <name evidence="1" type="ORF">METZ01_LOCUS210998</name>
</gene>
<feature type="non-terminal residue" evidence="1">
    <location>
        <position position="79"/>
    </location>
</feature>
<proteinExistence type="predicted"/>
<dbReference type="AlphaFoldDB" id="A0A382F739"/>
<dbReference type="EMBL" id="UINC01048067">
    <property type="protein sequence ID" value="SVB58144.1"/>
    <property type="molecule type" value="Genomic_DNA"/>
</dbReference>
<evidence type="ECO:0000313" key="1">
    <source>
        <dbReference type="EMBL" id="SVB58144.1"/>
    </source>
</evidence>
<protein>
    <submittedName>
        <fullName evidence="1">Uncharacterized protein</fullName>
    </submittedName>
</protein>
<sequence length="79" mass="9401">MLTLRYLLGATDDLLEYYDCFSGMNLNPTDKGISVSDNGWFNNQYIEYRYKLHKFNPIWLSLVSRSINIIDLLDHHDWL</sequence>
<organism evidence="1">
    <name type="scientific">marine metagenome</name>
    <dbReference type="NCBI Taxonomy" id="408172"/>
    <lineage>
        <taxon>unclassified sequences</taxon>
        <taxon>metagenomes</taxon>
        <taxon>ecological metagenomes</taxon>
    </lineage>
</organism>